<gene>
    <name evidence="2" type="ORF">EAY64_13670</name>
</gene>
<name>A0A454JGG0_9NEIS</name>
<evidence type="ECO:0000256" key="1">
    <source>
        <dbReference type="SAM" id="Phobius"/>
    </source>
</evidence>
<feature type="transmembrane region" description="Helical" evidence="1">
    <location>
        <begin position="50"/>
        <end position="70"/>
    </location>
</feature>
<accession>A0A454JGG0</accession>
<evidence type="ECO:0000313" key="3">
    <source>
        <dbReference type="Proteomes" id="UP000274139"/>
    </source>
</evidence>
<keyword evidence="1" id="KW-0812">Transmembrane</keyword>
<dbReference type="InterPro" id="IPR025333">
    <property type="entry name" value="DUF4239"/>
</dbReference>
<dbReference type="Pfam" id="PF14023">
    <property type="entry name" value="Bestrophin-like"/>
    <property type="match status" value="1"/>
</dbReference>
<feature type="transmembrane region" description="Helical" evidence="1">
    <location>
        <begin position="21"/>
        <end position="44"/>
    </location>
</feature>
<dbReference type="Proteomes" id="UP000274139">
    <property type="component" value="Unassembled WGS sequence"/>
</dbReference>
<reference evidence="2 3" key="1">
    <citation type="submission" date="2018-10" db="EMBL/GenBank/DDBJ databases">
        <title>Draft genome sequence of Aquitalea MWU14-2217 isolated from a wild cranberry bog in Provincetown, Massachusetts.</title>
        <authorList>
            <person name="Ebadzadsahrai G."/>
            <person name="Soby S."/>
        </authorList>
    </citation>
    <scope>NUCLEOTIDE SEQUENCE [LARGE SCALE GENOMIC DNA]</scope>
    <source>
        <strain evidence="2 3">MWU14-2217</strain>
    </source>
</reference>
<keyword evidence="3" id="KW-1185">Reference proteome</keyword>
<dbReference type="AlphaFoldDB" id="A0A454JGG0"/>
<dbReference type="EMBL" id="RFAR01000056">
    <property type="protein sequence ID" value="RMC95474.1"/>
    <property type="molecule type" value="Genomic_DNA"/>
</dbReference>
<organism evidence="2 3">
    <name type="scientific">Aquitalea palustris</name>
    <dbReference type="NCBI Taxonomy" id="2480983"/>
    <lineage>
        <taxon>Bacteria</taxon>
        <taxon>Pseudomonadati</taxon>
        <taxon>Pseudomonadota</taxon>
        <taxon>Betaproteobacteria</taxon>
        <taxon>Neisseriales</taxon>
        <taxon>Chromobacteriaceae</taxon>
        <taxon>Aquitalea</taxon>
    </lineage>
</organism>
<comment type="caution">
    <text evidence="2">The sequence shown here is derived from an EMBL/GenBank/DDBJ whole genome shotgun (WGS) entry which is preliminary data.</text>
</comment>
<sequence length="273" mass="30571">MPHRNSLTGRLKMKILLRCSAVALATFSCSLLGEAIHLSFPIYVSHSGEFIKMISSLIGTLFAIVLGLLISSSYSTFNSHQADFNAMATATANIDLLLKLYIQQSCQLRKELLETIERVLARYWPDKSNKHGSDIDYNFLEEDVAVMVSINNAFQTIDHVSRDDINAIRQYSNQFISIQTNIIRSLSNQVPSLLLVIVFSWACLLFFLYGIFGSASAFEIFFLFLGSLAISSANFLILELTHPYQGMFKVSSTAFELLHEAMSKDLNKKSAAR</sequence>
<dbReference type="PROSITE" id="PS51257">
    <property type="entry name" value="PROKAR_LIPOPROTEIN"/>
    <property type="match status" value="1"/>
</dbReference>
<evidence type="ECO:0000313" key="2">
    <source>
        <dbReference type="EMBL" id="RMC95474.1"/>
    </source>
</evidence>
<feature type="transmembrane region" description="Helical" evidence="1">
    <location>
        <begin position="193"/>
        <end position="212"/>
    </location>
</feature>
<proteinExistence type="predicted"/>
<keyword evidence="1" id="KW-1133">Transmembrane helix</keyword>
<keyword evidence="1" id="KW-0472">Membrane</keyword>
<protein>
    <submittedName>
        <fullName evidence="2">DUF4239 domain-containing protein</fullName>
    </submittedName>
</protein>
<feature type="transmembrane region" description="Helical" evidence="1">
    <location>
        <begin position="218"/>
        <end position="238"/>
    </location>
</feature>